<dbReference type="InterPro" id="IPR052344">
    <property type="entry name" value="Transposase-related"/>
</dbReference>
<reference evidence="2" key="1">
    <citation type="submission" date="2021-04" db="EMBL/GenBank/DDBJ databases">
        <title>Genome sequence of Woronichinia naegeliana from Washington state freshwater lake bloom.</title>
        <authorList>
            <person name="Dreher T.W."/>
        </authorList>
    </citation>
    <scope>NUCLEOTIDE SEQUENCE</scope>
    <source>
        <strain evidence="2">WA131</strain>
    </source>
</reference>
<proteinExistence type="predicted"/>
<dbReference type="InterPro" id="IPR004291">
    <property type="entry name" value="Transposase_IS66_central"/>
</dbReference>
<dbReference type="Proteomes" id="UP001065613">
    <property type="component" value="Chromosome"/>
</dbReference>
<dbReference type="PANTHER" id="PTHR33678:SF1">
    <property type="entry name" value="BLL1576 PROTEIN"/>
    <property type="match status" value="1"/>
</dbReference>
<dbReference type="PANTHER" id="PTHR33678">
    <property type="entry name" value="BLL1576 PROTEIN"/>
    <property type="match status" value="1"/>
</dbReference>
<evidence type="ECO:0000313" key="2">
    <source>
        <dbReference type="EMBL" id="UXE61944.1"/>
    </source>
</evidence>
<evidence type="ECO:0000259" key="1">
    <source>
        <dbReference type="Pfam" id="PF03050"/>
    </source>
</evidence>
<dbReference type="NCBIfam" id="NF033517">
    <property type="entry name" value="transpos_IS66"/>
    <property type="match status" value="1"/>
</dbReference>
<gene>
    <name evidence="2" type="ORF">KA717_03210</name>
</gene>
<dbReference type="Pfam" id="PF03050">
    <property type="entry name" value="DDE_Tnp_IS66"/>
    <property type="match status" value="1"/>
</dbReference>
<dbReference type="EMBL" id="CP073041">
    <property type="protein sequence ID" value="UXE61944.1"/>
    <property type="molecule type" value="Genomic_DNA"/>
</dbReference>
<name>A0A977PWP9_9CYAN</name>
<sequence length="303" mass="34664">MQRLWGIKISKASLNRLRQEMSEALASIVEEAHEKVKSLEQVHSDETGFTQGNGDGKNPTAKKGWLWVLVSKAITVFKVALSRSQESAKQMLGEDYQGIVVSDRYSSYNWLDVNQRQVCWAHLKRDFTAMAERSGVSQEIGENLLRYQQRLFRWWHQVREGTMSREQFQLAVTFLRRGFKQELETAAALPIENKEKSPLAHTIRSCRQILKLETALWTFVEQIGLEPTNNAAEQALRPAVIWRRTSFGSQSEAGSQFVARLLTVVTSLKAQNRDVWDFLSSVCRAVRFDLPFPSLIPIELQPP</sequence>
<organism evidence="2">
    <name type="scientific">Woronichinia naegeliana WA131</name>
    <dbReference type="NCBI Taxonomy" id="2824559"/>
    <lineage>
        <taxon>Bacteria</taxon>
        <taxon>Bacillati</taxon>
        <taxon>Cyanobacteriota</taxon>
        <taxon>Cyanophyceae</taxon>
        <taxon>Synechococcales</taxon>
        <taxon>Coelosphaeriaceae</taxon>
        <taxon>Woronichinia</taxon>
    </lineage>
</organism>
<protein>
    <submittedName>
        <fullName evidence="2">IS66 family transposase</fullName>
    </submittedName>
</protein>
<feature type="domain" description="Transposase IS66 central" evidence="1">
    <location>
        <begin position="2"/>
        <end position="256"/>
    </location>
</feature>
<accession>A0A977PWP9</accession>
<dbReference type="AlphaFoldDB" id="A0A977PWP9"/>
<dbReference type="KEGG" id="wna:KA717_03210"/>